<sequence length="168" mass="18048">MKNKLLPLLFVLGSYSAYSQVVIGKQEVTPSAQLEVFASDKGMLIPRVQLTSTTDKTTIKSGNVESLLVFNTQTISDIVPGYYYWYNNKWNKFIISGESNGVVAGEGAPGKKGDPGYPGENVTLYTDKGTGTVYVQNEDGTWTSINGKNGLDGKNGISGGKGLPGDRR</sequence>
<evidence type="ECO:0000256" key="2">
    <source>
        <dbReference type="SAM" id="SignalP"/>
    </source>
</evidence>
<proteinExistence type="predicted"/>
<gene>
    <name evidence="3" type="ORF">K6T82_04600</name>
</gene>
<evidence type="ECO:0000256" key="1">
    <source>
        <dbReference type="SAM" id="MobiDB-lite"/>
    </source>
</evidence>
<reference evidence="3 4" key="1">
    <citation type="journal article" date="2023" name="Antonie Van Leeuwenhoek">
        <title>Flavobacterium potami sp. nov., a multi-metal resistance genes harbouring bacterium isolated from shallow river silt.</title>
        <authorList>
            <person name="Li S."/>
            <person name="Mao S."/>
            <person name="Mu W."/>
            <person name="Guo B."/>
            <person name="Li C."/>
            <person name="Zhu Q."/>
            <person name="Hou X."/>
            <person name="Zhao Y."/>
            <person name="Wei S."/>
            <person name="Liu H."/>
            <person name="Liu A."/>
        </authorList>
    </citation>
    <scope>NUCLEOTIDE SEQUENCE [LARGE SCALE GENOMIC DNA]</scope>
    <source>
        <strain evidence="3 4">17A</strain>
    </source>
</reference>
<dbReference type="EMBL" id="JAINUY010000001">
    <property type="protein sequence ID" value="MBZ4034033.1"/>
    <property type="molecule type" value="Genomic_DNA"/>
</dbReference>
<feature type="region of interest" description="Disordered" evidence="1">
    <location>
        <begin position="141"/>
        <end position="168"/>
    </location>
</feature>
<accession>A0A9X1H8J2</accession>
<feature type="signal peptide" evidence="2">
    <location>
        <begin position="1"/>
        <end position="19"/>
    </location>
</feature>
<organism evidence="3 4">
    <name type="scientific">Flavobacterium potami</name>
    <dbReference type="NCBI Taxonomy" id="2872310"/>
    <lineage>
        <taxon>Bacteria</taxon>
        <taxon>Pseudomonadati</taxon>
        <taxon>Bacteroidota</taxon>
        <taxon>Flavobacteriia</taxon>
        <taxon>Flavobacteriales</taxon>
        <taxon>Flavobacteriaceae</taxon>
        <taxon>Flavobacterium</taxon>
    </lineage>
</organism>
<dbReference type="Proteomes" id="UP001139366">
    <property type="component" value="Unassembled WGS sequence"/>
</dbReference>
<evidence type="ECO:0000313" key="3">
    <source>
        <dbReference type="EMBL" id="MBZ4034033.1"/>
    </source>
</evidence>
<keyword evidence="2" id="KW-0732">Signal</keyword>
<name>A0A9X1H8J2_9FLAO</name>
<feature type="chain" id="PRO_5040941282" description="Collagen triple helix repeat-containing protein" evidence="2">
    <location>
        <begin position="20"/>
        <end position="168"/>
    </location>
</feature>
<feature type="compositionally biased region" description="Gly residues" evidence="1">
    <location>
        <begin position="156"/>
        <end position="168"/>
    </location>
</feature>
<evidence type="ECO:0000313" key="4">
    <source>
        <dbReference type="Proteomes" id="UP001139366"/>
    </source>
</evidence>
<dbReference type="RefSeq" id="WP_223704751.1">
    <property type="nucleotide sequence ID" value="NZ_JAINUY010000001.1"/>
</dbReference>
<protein>
    <recommendedName>
        <fullName evidence="5">Collagen triple helix repeat-containing protein</fullName>
    </recommendedName>
</protein>
<evidence type="ECO:0008006" key="5">
    <source>
        <dbReference type="Google" id="ProtNLM"/>
    </source>
</evidence>
<comment type="caution">
    <text evidence="3">The sequence shown here is derived from an EMBL/GenBank/DDBJ whole genome shotgun (WGS) entry which is preliminary data.</text>
</comment>
<dbReference type="AlphaFoldDB" id="A0A9X1H8J2"/>
<keyword evidence="4" id="KW-1185">Reference proteome</keyword>